<name>A0A292Q425_9PEZI</name>
<dbReference type="EMBL" id="LN890957">
    <property type="protein sequence ID" value="CUS14556.1"/>
    <property type="molecule type" value="Genomic_DNA"/>
</dbReference>
<sequence length="35" mass="3611">PSNVCDISPTSHGRILAAEAALLRAECGDPGIRYG</sequence>
<keyword evidence="2" id="KW-1185">Reference proteome</keyword>
<reference evidence="1" key="1">
    <citation type="submission" date="2015-10" db="EMBL/GenBank/DDBJ databases">
        <authorList>
            <person name="Regsiter A."/>
            <person name="william w."/>
        </authorList>
    </citation>
    <scope>NUCLEOTIDE SEQUENCE</scope>
    <source>
        <strain evidence="1">Montdore</strain>
    </source>
</reference>
<feature type="non-terminal residue" evidence="1">
    <location>
        <position position="35"/>
    </location>
</feature>
<evidence type="ECO:0000313" key="1">
    <source>
        <dbReference type="EMBL" id="CUS14556.1"/>
    </source>
</evidence>
<evidence type="ECO:0000313" key="2">
    <source>
        <dbReference type="Proteomes" id="UP001412239"/>
    </source>
</evidence>
<proteinExistence type="predicted"/>
<organism evidence="1 2">
    <name type="scientific">Tuber aestivum</name>
    <name type="common">summer truffle</name>
    <dbReference type="NCBI Taxonomy" id="59557"/>
    <lineage>
        <taxon>Eukaryota</taxon>
        <taxon>Fungi</taxon>
        <taxon>Dikarya</taxon>
        <taxon>Ascomycota</taxon>
        <taxon>Pezizomycotina</taxon>
        <taxon>Pezizomycetes</taxon>
        <taxon>Pezizales</taxon>
        <taxon>Tuberaceae</taxon>
        <taxon>Tuber</taxon>
    </lineage>
</organism>
<dbReference type="Proteomes" id="UP001412239">
    <property type="component" value="Unassembled WGS sequence"/>
</dbReference>
<feature type="non-terminal residue" evidence="1">
    <location>
        <position position="1"/>
    </location>
</feature>
<protein>
    <submittedName>
        <fullName evidence="1">Uncharacterized protein</fullName>
    </submittedName>
</protein>
<accession>A0A292Q425</accession>
<gene>
    <name evidence="1" type="ORF">GSTUAT00001287001</name>
</gene>
<dbReference type="AlphaFoldDB" id="A0A292Q425"/>